<evidence type="ECO:0000256" key="8">
    <source>
        <dbReference type="HAMAP-Rule" id="MF_01161"/>
    </source>
</evidence>
<dbReference type="GO" id="GO:0006400">
    <property type="term" value="P:tRNA modification"/>
    <property type="evidence" value="ECO:0007669"/>
    <property type="project" value="UniProtKB-UniRule"/>
</dbReference>
<dbReference type="InterPro" id="IPR012094">
    <property type="entry name" value="tRNA_Ile_lys_synt"/>
</dbReference>
<sequence length="437" mass="50085">MFRQEVFRWIEERHLLLPGERVLVALSGGADSVALLCVLQELGYRLEAAHCNFHLRGEESDRDERFVRQLCERRQIPLHVIHFSTGAYAASRKISIEMAARELRYRWFEELRDQGGFRVVAVAHHRDDSVETLLLNLTRGTGINGLRGIRPVNGTVVRPLLGVSREAILTYLDRLGQPYVTDSTNLEDAYARNKIRLNVLPALREINPSVAESIAETASRLDDVAEIYRHAMQEACCRVCPDGKRISIPALLKEVAPQAVLFELLHGKGFNASQIRDILRSLSGESGRLFQGAGWTLLRDRKYLFLRSDAEKSILSVLQERIVPVEDLPVLPREKEVACLDADRITWPLELRVWSSGDRFIPLGMQNYKKVRDYLRDRKMSLFEKEKQQVVVSGGEIVWLVNERIDQRFRVTGQTRRVLLLQVREERSEETSNDLIP</sequence>
<dbReference type="AlphaFoldDB" id="A0A413T3H4"/>
<dbReference type="InterPro" id="IPR012795">
    <property type="entry name" value="tRNA_Ile_lys_synt_N"/>
</dbReference>
<comment type="domain">
    <text evidence="8">The N-terminal region contains the highly conserved SGGXDS motif, predicted to be a P-loop motif involved in ATP binding.</text>
</comment>
<dbReference type="CDD" id="cd01992">
    <property type="entry name" value="TilS_N"/>
    <property type="match status" value="1"/>
</dbReference>
<keyword evidence="6 8" id="KW-0067">ATP-binding</keyword>
<keyword evidence="2 8" id="KW-0963">Cytoplasm</keyword>
<dbReference type="PANTHER" id="PTHR43033">
    <property type="entry name" value="TRNA(ILE)-LYSIDINE SYNTHASE-RELATED"/>
    <property type="match status" value="1"/>
</dbReference>
<dbReference type="PANTHER" id="PTHR43033:SF1">
    <property type="entry name" value="TRNA(ILE)-LYSIDINE SYNTHASE-RELATED"/>
    <property type="match status" value="1"/>
</dbReference>
<proteinExistence type="inferred from homology"/>
<dbReference type="InterPro" id="IPR012796">
    <property type="entry name" value="Lysidine-tRNA-synth_C"/>
</dbReference>
<feature type="binding site" evidence="8">
    <location>
        <begin position="27"/>
        <end position="32"/>
    </location>
    <ligand>
        <name>ATP</name>
        <dbReference type="ChEBI" id="CHEBI:30616"/>
    </ligand>
</feature>
<dbReference type="SUPFAM" id="SSF52402">
    <property type="entry name" value="Adenine nucleotide alpha hydrolases-like"/>
    <property type="match status" value="1"/>
</dbReference>
<dbReference type="NCBIfam" id="TIGR02433">
    <property type="entry name" value="lysidine_TilS_C"/>
    <property type="match status" value="1"/>
</dbReference>
<dbReference type="Pfam" id="PF01171">
    <property type="entry name" value="ATP_bind_3"/>
    <property type="match status" value="1"/>
</dbReference>
<evidence type="ECO:0000256" key="2">
    <source>
        <dbReference type="ARBA" id="ARBA00022490"/>
    </source>
</evidence>
<comment type="function">
    <text evidence="8">Ligates lysine onto the cytidine present at position 34 of the AUA codon-specific tRNA(Ile) that contains the anticodon CAU, in an ATP-dependent manner. Cytidine is converted to lysidine, thus changing the amino acid specificity of the tRNA from methionine to isoleucine.</text>
</comment>
<evidence type="ECO:0000256" key="4">
    <source>
        <dbReference type="ARBA" id="ARBA00022694"/>
    </source>
</evidence>
<accession>A0A413T3H4</accession>
<protein>
    <recommendedName>
        <fullName evidence="8">tRNA(Ile)-lysidine synthase</fullName>
        <ecNumber evidence="8">6.3.4.19</ecNumber>
    </recommendedName>
    <alternativeName>
        <fullName evidence="8">tRNA(Ile)-2-lysyl-cytidine synthase</fullName>
    </alternativeName>
    <alternativeName>
        <fullName evidence="8">tRNA(Ile)-lysidine synthetase</fullName>
    </alternativeName>
</protein>
<dbReference type="NCBIfam" id="TIGR02432">
    <property type="entry name" value="lysidine_TilS_N"/>
    <property type="match status" value="1"/>
</dbReference>
<evidence type="ECO:0000313" key="10">
    <source>
        <dbReference type="EMBL" id="RHA77996.1"/>
    </source>
</evidence>
<dbReference type="SUPFAM" id="SSF56037">
    <property type="entry name" value="PheT/TilS domain"/>
    <property type="match status" value="1"/>
</dbReference>
<evidence type="ECO:0000256" key="1">
    <source>
        <dbReference type="ARBA" id="ARBA00004496"/>
    </source>
</evidence>
<dbReference type="GO" id="GO:0005737">
    <property type="term" value="C:cytoplasm"/>
    <property type="evidence" value="ECO:0007669"/>
    <property type="project" value="UniProtKB-SubCell"/>
</dbReference>
<gene>
    <name evidence="8 10" type="primary">tilS</name>
    <name evidence="10" type="ORF">DW921_03060</name>
</gene>
<dbReference type="EMBL" id="QSFT01000004">
    <property type="protein sequence ID" value="RHA77996.1"/>
    <property type="molecule type" value="Genomic_DNA"/>
</dbReference>
<reference evidence="10 11" key="1">
    <citation type="submission" date="2018-08" db="EMBL/GenBank/DDBJ databases">
        <title>A genome reference for cultivated species of the human gut microbiota.</title>
        <authorList>
            <person name="Zou Y."/>
            <person name="Xue W."/>
            <person name="Luo G."/>
        </authorList>
    </citation>
    <scope>NUCLEOTIDE SEQUENCE [LARGE SCALE GENOMIC DNA]</scope>
    <source>
        <strain evidence="10 11">AM42-38</strain>
    </source>
</reference>
<comment type="similarity">
    <text evidence="8">Belongs to the tRNA(Ile)-lysidine synthase family.</text>
</comment>
<evidence type="ECO:0000256" key="7">
    <source>
        <dbReference type="ARBA" id="ARBA00048539"/>
    </source>
</evidence>
<dbReference type="EC" id="6.3.4.19" evidence="8"/>
<comment type="subcellular location">
    <subcellularLocation>
        <location evidence="1 8">Cytoplasm</location>
    </subcellularLocation>
</comment>
<evidence type="ECO:0000259" key="9">
    <source>
        <dbReference type="SMART" id="SM00977"/>
    </source>
</evidence>
<dbReference type="SMART" id="SM00977">
    <property type="entry name" value="TilS_C"/>
    <property type="match status" value="1"/>
</dbReference>
<keyword evidence="5 8" id="KW-0547">Nucleotide-binding</keyword>
<dbReference type="HAMAP" id="MF_01161">
    <property type="entry name" value="tRNA_Ile_lys_synt"/>
    <property type="match status" value="1"/>
</dbReference>
<evidence type="ECO:0000256" key="6">
    <source>
        <dbReference type="ARBA" id="ARBA00022840"/>
    </source>
</evidence>
<dbReference type="InterPro" id="IPR014729">
    <property type="entry name" value="Rossmann-like_a/b/a_fold"/>
</dbReference>
<dbReference type="GO" id="GO:0032267">
    <property type="term" value="F:tRNA(Ile)-lysidine synthase activity"/>
    <property type="evidence" value="ECO:0007669"/>
    <property type="project" value="UniProtKB-EC"/>
</dbReference>
<name>A0A413T3H4_9BACT</name>
<dbReference type="InterPro" id="IPR011063">
    <property type="entry name" value="TilS/TtcA_N"/>
</dbReference>
<keyword evidence="4 8" id="KW-0819">tRNA processing</keyword>
<dbReference type="GO" id="GO:0005524">
    <property type="term" value="F:ATP binding"/>
    <property type="evidence" value="ECO:0007669"/>
    <property type="project" value="UniProtKB-UniRule"/>
</dbReference>
<dbReference type="Proteomes" id="UP000283855">
    <property type="component" value="Unassembled WGS sequence"/>
</dbReference>
<evidence type="ECO:0000256" key="3">
    <source>
        <dbReference type="ARBA" id="ARBA00022598"/>
    </source>
</evidence>
<evidence type="ECO:0000256" key="5">
    <source>
        <dbReference type="ARBA" id="ARBA00022741"/>
    </source>
</evidence>
<comment type="catalytic activity">
    <reaction evidence="7 8">
        <text>cytidine(34) in tRNA(Ile2) + L-lysine + ATP = lysidine(34) in tRNA(Ile2) + AMP + diphosphate + H(+)</text>
        <dbReference type="Rhea" id="RHEA:43744"/>
        <dbReference type="Rhea" id="RHEA-COMP:10625"/>
        <dbReference type="Rhea" id="RHEA-COMP:10670"/>
        <dbReference type="ChEBI" id="CHEBI:15378"/>
        <dbReference type="ChEBI" id="CHEBI:30616"/>
        <dbReference type="ChEBI" id="CHEBI:32551"/>
        <dbReference type="ChEBI" id="CHEBI:33019"/>
        <dbReference type="ChEBI" id="CHEBI:82748"/>
        <dbReference type="ChEBI" id="CHEBI:83665"/>
        <dbReference type="ChEBI" id="CHEBI:456215"/>
        <dbReference type="EC" id="6.3.4.19"/>
    </reaction>
</comment>
<dbReference type="RefSeq" id="WP_118399984.1">
    <property type="nucleotide sequence ID" value="NZ_CABJGD010000004.1"/>
</dbReference>
<organism evidence="10 11">
    <name type="scientific">Phocaeicola coprophilus</name>
    <dbReference type="NCBI Taxonomy" id="387090"/>
    <lineage>
        <taxon>Bacteria</taxon>
        <taxon>Pseudomonadati</taxon>
        <taxon>Bacteroidota</taxon>
        <taxon>Bacteroidia</taxon>
        <taxon>Bacteroidales</taxon>
        <taxon>Bacteroidaceae</taxon>
        <taxon>Phocaeicola</taxon>
    </lineage>
</organism>
<dbReference type="Gene3D" id="3.40.50.620">
    <property type="entry name" value="HUPs"/>
    <property type="match status" value="1"/>
</dbReference>
<feature type="domain" description="Lysidine-tRNA(Ile) synthetase C-terminal" evidence="9">
    <location>
        <begin position="349"/>
        <end position="421"/>
    </location>
</feature>
<keyword evidence="3 8" id="KW-0436">Ligase</keyword>
<comment type="caution">
    <text evidence="10">The sequence shown here is derived from an EMBL/GenBank/DDBJ whole genome shotgun (WGS) entry which is preliminary data.</text>
</comment>
<evidence type="ECO:0000313" key="11">
    <source>
        <dbReference type="Proteomes" id="UP000283855"/>
    </source>
</evidence>